<evidence type="ECO:0000256" key="6">
    <source>
        <dbReference type="ARBA" id="ARBA00023237"/>
    </source>
</evidence>
<evidence type="ECO:0000259" key="9">
    <source>
        <dbReference type="Pfam" id="PF07715"/>
    </source>
</evidence>
<dbReference type="SUPFAM" id="SSF49464">
    <property type="entry name" value="Carboxypeptidase regulatory domain-like"/>
    <property type="match status" value="1"/>
</dbReference>
<feature type="domain" description="TonB-dependent receptor plug" evidence="9">
    <location>
        <begin position="124"/>
        <end position="229"/>
    </location>
</feature>
<dbReference type="SUPFAM" id="SSF56935">
    <property type="entry name" value="Porins"/>
    <property type="match status" value="1"/>
</dbReference>
<dbReference type="PATRIC" id="fig|693979.3.peg.638"/>
<keyword evidence="5 7" id="KW-0472">Membrane</keyword>
<dbReference type="InterPro" id="IPR012910">
    <property type="entry name" value="Plug_dom"/>
</dbReference>
<feature type="chain" id="PRO_5003209471" evidence="8">
    <location>
        <begin position="31"/>
        <end position="1045"/>
    </location>
</feature>
<dbReference type="InterPro" id="IPR023996">
    <property type="entry name" value="TonB-dep_OMP_SusC/RagA"/>
</dbReference>
<dbReference type="Gene3D" id="2.60.40.1120">
    <property type="entry name" value="Carboxypeptidase-like, regulatory domain"/>
    <property type="match status" value="1"/>
</dbReference>
<evidence type="ECO:0000256" key="4">
    <source>
        <dbReference type="ARBA" id="ARBA00022692"/>
    </source>
</evidence>
<dbReference type="AlphaFoldDB" id="E6SWM5"/>
<comment type="similarity">
    <text evidence="7">Belongs to the TonB-dependent receptor family.</text>
</comment>
<dbReference type="OrthoDB" id="778480at2"/>
<accession>E6SWM5</accession>
<dbReference type="InterPro" id="IPR008969">
    <property type="entry name" value="CarboxyPept-like_regulatory"/>
</dbReference>
<evidence type="ECO:0000313" key="10">
    <source>
        <dbReference type="EMBL" id="ADV42623.1"/>
    </source>
</evidence>
<feature type="signal peptide" evidence="8">
    <location>
        <begin position="1"/>
        <end position="30"/>
    </location>
</feature>
<dbReference type="eggNOG" id="COG4771">
    <property type="taxonomic scope" value="Bacteria"/>
</dbReference>
<keyword evidence="2 7" id="KW-0813">Transport</keyword>
<evidence type="ECO:0000256" key="3">
    <source>
        <dbReference type="ARBA" id="ARBA00022452"/>
    </source>
</evidence>
<protein>
    <submittedName>
        <fullName evidence="10">TonB-dependent receptor plug</fullName>
    </submittedName>
</protein>
<sequence length="1045" mass="117146">MRRKIYSWKLMRLLLPVCCMLFLSNLGALAQNSVSIKGQVVDAGTQESLIGVSIQEKGTTNGIITDIDGNFTLQVTSGSTIVFSYIGYKTVEMKASDVKGVIRLAEDSKALQEVVVVGYGVQKKVNLSGSVSAIEGDKIAAKPSSNALAALQGELPGVSITRKSGQPGSETSGMQIRGASSVNETATLILIDGIEGDLALVNPNDIESISVLKDAASCAIYGARAAAGVVLVTTKNGAEGKPRITYNGYYAINTPGNMPERLTAWEEQAFIDQSRIPTTGKTEWTAEKASWVGNPNFNSRPLSNGRWDLFEATNWVAEGTKKSTAQQSHSISISGGSKNMNYMMSANYYTKNGLLKYGTDSNDRYNLLAKVNTSVNKYVDLGLNVQYQSTEVEQPSYGSTGLFYLLYSARGRQSIYNPEGDESGNIYNGDLQVNAIDVMKNGGSKTTKYEAFTGKANLTIKDIVKGLRINLSASRKAGYYMENSVARTLYWKDRLGKSIRNSFGTPNSLYKKKNSDYHDLVEATANYAFSLQDNTHNFNILAGTSYERYRKDEMDATASNMNSNDFFSFNYYDSSVNTNTKIGDNIEPWKMMSYFGRINYNFKERYLLEANVRYDGSSRLTPDKRWKAFPSVSAAWRISEESWFKVDWISQLKLRASWGQLGNGAILGLYDYIPLINNSQKDIPATYMGEKWFYQADLASKDKTWETIETSNIGFDFGLLNNRLTGSFEYYWKYNNDMLSSLQLPHQIGINVPKMNIGKLKTWGWDFNIGWKDKIKEVSYQVNINISDSDNKLVEYDGASNLYAGSIELLQGYALNTIWGYKTDGFWKSREEYLKYKEDHPGYKSFNDGKVAGGDVKYVAQGNPDHEIGVGGATPEDPGDLVCLGNSNPRYLYGINLAAQWKGFDISIMFQGVGKRKVVLDPSAVAPLYQDYMMPWTIHRDYWTEDNQDAFWPRLYQYKGNDFNFKTSDRWVQNGAYIRLKNVTVGYTLPVLKKYVERVRIYATGEDIWEHSNMLSVFDPEIGNKADRNIYPFFRTWTVGLNVTF</sequence>
<dbReference type="KEGG" id="bhl:Bache_0598"/>
<keyword evidence="6 7" id="KW-0998">Cell outer membrane</keyword>
<keyword evidence="4 7" id="KW-0812">Transmembrane</keyword>
<gene>
    <name evidence="10" type="ordered locus">Bache_0598</name>
</gene>
<dbReference type="NCBIfam" id="TIGR04056">
    <property type="entry name" value="OMP_RagA_SusC"/>
    <property type="match status" value="1"/>
</dbReference>
<dbReference type="Gene3D" id="2.40.170.20">
    <property type="entry name" value="TonB-dependent receptor, beta-barrel domain"/>
    <property type="match status" value="1"/>
</dbReference>
<evidence type="ECO:0000256" key="1">
    <source>
        <dbReference type="ARBA" id="ARBA00004571"/>
    </source>
</evidence>
<evidence type="ECO:0000256" key="8">
    <source>
        <dbReference type="SAM" id="SignalP"/>
    </source>
</evidence>
<dbReference type="NCBIfam" id="TIGR04057">
    <property type="entry name" value="SusC_RagA_signa"/>
    <property type="match status" value="1"/>
</dbReference>
<dbReference type="Pfam" id="PF13715">
    <property type="entry name" value="CarbopepD_reg_2"/>
    <property type="match status" value="1"/>
</dbReference>
<dbReference type="Gene3D" id="2.170.130.10">
    <property type="entry name" value="TonB-dependent receptor, plug domain"/>
    <property type="match status" value="1"/>
</dbReference>
<dbReference type="Pfam" id="PF07715">
    <property type="entry name" value="Plug"/>
    <property type="match status" value="1"/>
</dbReference>
<reference evidence="10 11" key="2">
    <citation type="journal article" date="2011" name="Stand. Genomic Sci.">
        <title>Complete genome sequence of Bacteroides helcogenes type strain (P 36-108).</title>
        <authorList>
            <person name="Pati A."/>
            <person name="Gronow S."/>
            <person name="Zeytun A."/>
            <person name="Lapidus A."/>
            <person name="Nolan M."/>
            <person name="Hammon N."/>
            <person name="Deshpande S."/>
            <person name="Cheng J.F."/>
            <person name="Tapia R."/>
            <person name="Han C."/>
            <person name="Goodwin L."/>
            <person name="Pitluck S."/>
            <person name="Liolios K."/>
            <person name="Pagani I."/>
            <person name="Ivanova N."/>
            <person name="Mavromatis K."/>
            <person name="Chen A."/>
            <person name="Palaniappan K."/>
            <person name="Land M."/>
            <person name="Hauser L."/>
            <person name="Chang Y.J."/>
            <person name="Jeffries C.D."/>
            <person name="Detter J.C."/>
            <person name="Brambilla E."/>
            <person name="Rohde M."/>
            <person name="Goker M."/>
            <person name="Woyke T."/>
            <person name="Bristow J."/>
            <person name="Eisen J.A."/>
            <person name="Markowitz V."/>
            <person name="Hugenholtz P."/>
            <person name="Kyrpides N.C."/>
            <person name="Klenk H.P."/>
            <person name="Lucas S."/>
        </authorList>
    </citation>
    <scope>NUCLEOTIDE SEQUENCE [LARGE SCALE GENOMIC DNA]</scope>
    <source>
        <strain evidence="11">ATCC 35417 / DSM 20613 / JCM 6297 / CCUG 15421 / P 36-108</strain>
    </source>
</reference>
<dbReference type="InterPro" id="IPR023997">
    <property type="entry name" value="TonB-dep_OMP_SusC/RagA_CS"/>
</dbReference>
<evidence type="ECO:0000313" key="11">
    <source>
        <dbReference type="Proteomes" id="UP000008630"/>
    </source>
</evidence>
<dbReference type="EMBL" id="CP002352">
    <property type="protein sequence ID" value="ADV42623.1"/>
    <property type="molecule type" value="Genomic_DNA"/>
</dbReference>
<keyword evidence="8" id="KW-0732">Signal</keyword>
<dbReference type="InterPro" id="IPR037066">
    <property type="entry name" value="Plug_dom_sf"/>
</dbReference>
<comment type="subcellular location">
    <subcellularLocation>
        <location evidence="1 7">Cell outer membrane</location>
        <topology evidence="1 7">Multi-pass membrane protein</topology>
    </subcellularLocation>
</comment>
<keyword evidence="11" id="KW-1185">Reference proteome</keyword>
<dbReference type="PROSITE" id="PS52016">
    <property type="entry name" value="TONB_DEPENDENT_REC_3"/>
    <property type="match status" value="1"/>
</dbReference>
<evidence type="ECO:0000256" key="2">
    <source>
        <dbReference type="ARBA" id="ARBA00022448"/>
    </source>
</evidence>
<dbReference type="FunFam" id="2.170.130.10:FF:000003">
    <property type="entry name" value="SusC/RagA family TonB-linked outer membrane protein"/>
    <property type="match status" value="1"/>
</dbReference>
<organism evidence="10 11">
    <name type="scientific">Bacteroides helcogenes (strain ATCC 35417 / DSM 20613 / JCM 6297 / CCUG 15421 / P 36-108)</name>
    <dbReference type="NCBI Taxonomy" id="693979"/>
    <lineage>
        <taxon>Bacteria</taxon>
        <taxon>Pseudomonadati</taxon>
        <taxon>Bacteroidota</taxon>
        <taxon>Bacteroidia</taxon>
        <taxon>Bacteroidales</taxon>
        <taxon>Bacteroidaceae</taxon>
        <taxon>Bacteroides</taxon>
    </lineage>
</organism>
<keyword evidence="10" id="KW-0675">Receptor</keyword>
<dbReference type="InterPro" id="IPR039426">
    <property type="entry name" value="TonB-dep_rcpt-like"/>
</dbReference>
<keyword evidence="3 7" id="KW-1134">Transmembrane beta strand</keyword>
<proteinExistence type="inferred from homology"/>
<dbReference type="Proteomes" id="UP000008630">
    <property type="component" value="Chromosome"/>
</dbReference>
<evidence type="ECO:0000256" key="5">
    <source>
        <dbReference type="ARBA" id="ARBA00023136"/>
    </source>
</evidence>
<evidence type="ECO:0000256" key="7">
    <source>
        <dbReference type="PROSITE-ProRule" id="PRU01360"/>
    </source>
</evidence>
<dbReference type="STRING" id="693979.Bache_0598"/>
<dbReference type="HOGENOM" id="CLU_004317_1_1_10"/>
<dbReference type="RefSeq" id="WP_013546238.1">
    <property type="nucleotide sequence ID" value="NC_014933.1"/>
</dbReference>
<dbReference type="InterPro" id="IPR036942">
    <property type="entry name" value="Beta-barrel_TonB_sf"/>
</dbReference>
<name>E6SWM5_BACT6</name>
<dbReference type="GO" id="GO:0009279">
    <property type="term" value="C:cell outer membrane"/>
    <property type="evidence" value="ECO:0007669"/>
    <property type="project" value="UniProtKB-SubCell"/>
</dbReference>
<reference key="1">
    <citation type="submission" date="2010-11" db="EMBL/GenBank/DDBJ databases">
        <title>The complete genome of Bacteroides helcogenes P 36-108.</title>
        <authorList>
            <consortium name="US DOE Joint Genome Institute (JGI-PGF)"/>
            <person name="Lucas S."/>
            <person name="Copeland A."/>
            <person name="Lapidus A."/>
            <person name="Bruce D."/>
            <person name="Goodwin L."/>
            <person name="Pitluck S."/>
            <person name="Kyrpides N."/>
            <person name="Mavromatis K."/>
            <person name="Ivanova N."/>
            <person name="Zeytun A."/>
            <person name="Brettin T."/>
            <person name="Detter J.C."/>
            <person name="Tapia R."/>
            <person name="Han C."/>
            <person name="Land M."/>
            <person name="Hauser L."/>
            <person name="Markowitz V."/>
            <person name="Cheng J.-F."/>
            <person name="Hugenholtz P."/>
            <person name="Woyke T."/>
            <person name="Wu D."/>
            <person name="Gronow S."/>
            <person name="Wellnitz S."/>
            <person name="Brambilla E."/>
            <person name="Klenk H.-P."/>
            <person name="Eisen J.A."/>
        </authorList>
    </citation>
    <scope>NUCLEOTIDE SEQUENCE</scope>
    <source>
        <strain>P 36-108</strain>
    </source>
</reference>